<keyword evidence="2" id="KW-1185">Reference proteome</keyword>
<dbReference type="Proteomes" id="UP001199469">
    <property type="component" value="Unassembled WGS sequence"/>
</dbReference>
<comment type="caution">
    <text evidence="1">The sequence shown here is derived from an EMBL/GenBank/DDBJ whole genome shotgun (WGS) entry which is preliminary data.</text>
</comment>
<organism evidence="1 2">
    <name type="scientific">Actinomycetospora endophytica</name>
    <dbReference type="NCBI Taxonomy" id="2291215"/>
    <lineage>
        <taxon>Bacteria</taxon>
        <taxon>Bacillati</taxon>
        <taxon>Actinomycetota</taxon>
        <taxon>Actinomycetes</taxon>
        <taxon>Pseudonocardiales</taxon>
        <taxon>Pseudonocardiaceae</taxon>
        <taxon>Actinomycetospora</taxon>
    </lineage>
</organism>
<evidence type="ECO:0000313" key="2">
    <source>
        <dbReference type="Proteomes" id="UP001199469"/>
    </source>
</evidence>
<gene>
    <name evidence="1" type="ORF">LQ327_05855</name>
</gene>
<reference evidence="1 2" key="1">
    <citation type="submission" date="2021-11" db="EMBL/GenBank/DDBJ databases">
        <title>Draft genome sequence of Actinomycetospora sp. SF1 isolated from the rhizosphere soil.</title>
        <authorList>
            <person name="Duangmal K."/>
            <person name="Chantavorakit T."/>
        </authorList>
    </citation>
    <scope>NUCLEOTIDE SEQUENCE [LARGE SCALE GENOMIC DNA]</scope>
    <source>
        <strain evidence="1 2">TBRC 5722</strain>
    </source>
</reference>
<sequence length="290" mass="31964">MTAIPPAPPNTRSHPYRGLSVQEVDVALTPDAIEEHLLGREVYRRTEYLALRHRGQVCLVEVRKADTAPLFSPVVALRVLSGPEDTAWVEDPDVDVGNATALARVAVPGALTTVVLGRFEHVNFIHRPEPVRVRVTEVVPPTPAKLYAQAEQCVAFDEDLPPVELVLDAVRVEEVAAAHPSSHYLLPCRGSGADLGDAPVAYLDTRPAERADWLLIGCERSVQFHEHFYGDAPPRADLCPRRRPAPDDRTPTLTKCCLLERGLETTDRTAVVPWGANLDEVREGLRKLLL</sequence>
<dbReference type="RefSeq" id="WP_230730573.1">
    <property type="nucleotide sequence ID" value="NZ_JAJNDB010000001.1"/>
</dbReference>
<dbReference type="EMBL" id="JAJNDB010000001">
    <property type="protein sequence ID" value="MCD2192912.1"/>
    <property type="molecule type" value="Genomic_DNA"/>
</dbReference>
<name>A0ABS8P3U1_9PSEU</name>
<protein>
    <submittedName>
        <fullName evidence="1">Uncharacterized protein</fullName>
    </submittedName>
</protein>
<dbReference type="InterPro" id="IPR056131">
    <property type="entry name" value="DUF7714"/>
</dbReference>
<proteinExistence type="predicted"/>
<dbReference type="Pfam" id="PF24830">
    <property type="entry name" value="DUF7714"/>
    <property type="match status" value="1"/>
</dbReference>
<evidence type="ECO:0000313" key="1">
    <source>
        <dbReference type="EMBL" id="MCD2192912.1"/>
    </source>
</evidence>
<accession>A0ABS8P3U1</accession>